<keyword evidence="2" id="KW-1185">Reference proteome</keyword>
<dbReference type="RefSeq" id="WP_377919041.1">
    <property type="nucleotide sequence ID" value="NZ_JBHRZT010000073.1"/>
</dbReference>
<comment type="caution">
    <text evidence="1">The sequence shown here is derived from an EMBL/GenBank/DDBJ whole genome shotgun (WGS) entry which is preliminary data.</text>
</comment>
<sequence length="52" mass="6112">MKLCFHDQLYEWMTPDAFVVWMEKVIPHTIPLEHSPVTKAMSFHVIDLQGTI</sequence>
<accession>A0ABV8BBJ2</accession>
<proteinExistence type="predicted"/>
<gene>
    <name evidence="1" type="ORF">ACFOU2_25270</name>
</gene>
<protein>
    <submittedName>
        <fullName evidence="1">Uncharacterized protein</fullName>
    </submittedName>
</protein>
<dbReference type="Proteomes" id="UP001595752">
    <property type="component" value="Unassembled WGS sequence"/>
</dbReference>
<dbReference type="EMBL" id="JBHRZT010000073">
    <property type="protein sequence ID" value="MFC3886626.1"/>
    <property type="molecule type" value="Genomic_DNA"/>
</dbReference>
<organism evidence="1 2">
    <name type="scientific">Bacillus songklensis</name>
    <dbReference type="NCBI Taxonomy" id="1069116"/>
    <lineage>
        <taxon>Bacteria</taxon>
        <taxon>Bacillati</taxon>
        <taxon>Bacillota</taxon>
        <taxon>Bacilli</taxon>
        <taxon>Bacillales</taxon>
        <taxon>Bacillaceae</taxon>
        <taxon>Bacillus</taxon>
    </lineage>
</organism>
<evidence type="ECO:0000313" key="1">
    <source>
        <dbReference type="EMBL" id="MFC3886626.1"/>
    </source>
</evidence>
<reference evidence="2" key="1">
    <citation type="journal article" date="2019" name="Int. J. Syst. Evol. Microbiol.">
        <title>The Global Catalogue of Microorganisms (GCM) 10K type strain sequencing project: providing services to taxonomists for standard genome sequencing and annotation.</title>
        <authorList>
            <consortium name="The Broad Institute Genomics Platform"/>
            <consortium name="The Broad Institute Genome Sequencing Center for Infectious Disease"/>
            <person name="Wu L."/>
            <person name="Ma J."/>
        </authorList>
    </citation>
    <scope>NUCLEOTIDE SEQUENCE [LARGE SCALE GENOMIC DNA]</scope>
    <source>
        <strain evidence="2">CCUG 61889</strain>
    </source>
</reference>
<name>A0ABV8BBJ2_9BACI</name>
<evidence type="ECO:0000313" key="2">
    <source>
        <dbReference type="Proteomes" id="UP001595752"/>
    </source>
</evidence>